<keyword evidence="3 10" id="KW-0132">Cell division</keyword>
<evidence type="ECO:0000256" key="9">
    <source>
        <dbReference type="ARBA" id="ARBA00023316"/>
    </source>
</evidence>
<sequence>MTQPIGPVMLDLEGPELSNAEKRLLLEPAVGGVILFARNVEDAYQVRKLCSDIRRIRGDLLLAVDQEGGRVQRIKKGLTRLPAMARIGERYAQDPEEGRSLAIDAGWLLGMEMAACGLDISFAPVLDVDSGISSVIGDRSFSGDPEHVAQLGAAFVEGLHQAGMAAVGKHFPGHGGVAADSHVALPIDERSMEAIKQRDLVPFAQLASQLDGIMPAHVIYRAFDTRPAGFSPSWLGMLRESLGFKGCIFSDDLSMAGAHEAGEPRERAAAALAAGCDMLLVCNDRTAALEVVEASQGIANKRPAKLRYGRARPDLDALTALGRWRRTHARLEALADCPNPS</sequence>
<dbReference type="EC" id="3.2.1.52" evidence="10"/>
<dbReference type="GO" id="GO:0005975">
    <property type="term" value="P:carbohydrate metabolic process"/>
    <property type="evidence" value="ECO:0007669"/>
    <property type="project" value="InterPro"/>
</dbReference>
<evidence type="ECO:0000313" key="13">
    <source>
        <dbReference type="Proteomes" id="UP000196331"/>
    </source>
</evidence>
<evidence type="ECO:0000256" key="6">
    <source>
        <dbReference type="ARBA" id="ARBA00022984"/>
    </source>
</evidence>
<dbReference type="InterPro" id="IPR022956">
    <property type="entry name" value="Beta_hexosaminidase_bac"/>
</dbReference>
<comment type="function">
    <text evidence="10">Plays a role in peptidoglycan recycling by cleaving the terminal beta-1,4-linked N-acetylglucosamine (GlcNAc) from peptide-linked peptidoglycan fragments, giving rise to free GlcNAc, anhydro-N-acetylmuramic acid and anhydro-N-acetylmuramic acid-linked peptides.</text>
</comment>
<accession>A0A1R4HW34</accession>
<keyword evidence="5 10" id="KW-0133">Cell shape</keyword>
<dbReference type="Proteomes" id="UP000196331">
    <property type="component" value="Unassembled WGS sequence"/>
</dbReference>
<dbReference type="OrthoDB" id="9786661at2"/>
<dbReference type="PANTHER" id="PTHR30480">
    <property type="entry name" value="BETA-HEXOSAMINIDASE-RELATED"/>
    <property type="match status" value="1"/>
</dbReference>
<proteinExistence type="inferred from homology"/>
<dbReference type="InterPro" id="IPR036962">
    <property type="entry name" value="Glyco_hydro_3_N_sf"/>
</dbReference>
<evidence type="ECO:0000256" key="4">
    <source>
        <dbReference type="ARBA" id="ARBA00022801"/>
    </source>
</evidence>
<feature type="binding site" evidence="10">
    <location>
        <position position="65"/>
    </location>
    <ligand>
        <name>substrate</name>
    </ligand>
</feature>
<dbReference type="UniPathway" id="UPA00544"/>
<dbReference type="InterPro" id="IPR001764">
    <property type="entry name" value="Glyco_hydro_3_N"/>
</dbReference>
<keyword evidence="9 10" id="KW-0961">Cell wall biogenesis/degradation</keyword>
<feature type="binding site" evidence="10">
    <location>
        <position position="73"/>
    </location>
    <ligand>
        <name>substrate</name>
    </ligand>
</feature>
<evidence type="ECO:0000259" key="11">
    <source>
        <dbReference type="Pfam" id="PF00933"/>
    </source>
</evidence>
<keyword evidence="2 10" id="KW-0963">Cytoplasm</keyword>
<feature type="active site" description="Nucleophile" evidence="10">
    <location>
        <position position="251"/>
    </location>
</feature>
<feature type="site" description="Important for catalytic activity" evidence="10">
    <location>
        <position position="180"/>
    </location>
</feature>
<keyword evidence="6 10" id="KW-0573">Peptidoglycan synthesis</keyword>
<dbReference type="PANTHER" id="PTHR30480:SF13">
    <property type="entry name" value="BETA-HEXOSAMINIDASE"/>
    <property type="match status" value="1"/>
</dbReference>
<dbReference type="AlphaFoldDB" id="A0A1R4HW34"/>
<keyword evidence="8 10" id="KW-0131">Cell cycle</keyword>
<evidence type="ECO:0000256" key="10">
    <source>
        <dbReference type="HAMAP-Rule" id="MF_00364"/>
    </source>
</evidence>
<dbReference type="GO" id="GO:0071555">
    <property type="term" value="P:cell wall organization"/>
    <property type="evidence" value="ECO:0007669"/>
    <property type="project" value="UniProtKB-KW"/>
</dbReference>
<keyword evidence="4 10" id="KW-0378">Hydrolase</keyword>
<dbReference type="GO" id="GO:0009252">
    <property type="term" value="P:peptidoglycan biosynthetic process"/>
    <property type="evidence" value="ECO:0007669"/>
    <property type="project" value="UniProtKB-KW"/>
</dbReference>
<feature type="active site" description="Proton donor/acceptor" evidence="10">
    <location>
        <position position="182"/>
    </location>
</feature>
<evidence type="ECO:0000256" key="3">
    <source>
        <dbReference type="ARBA" id="ARBA00022618"/>
    </source>
</evidence>
<feature type="binding site" evidence="10">
    <location>
        <position position="139"/>
    </location>
    <ligand>
        <name>substrate</name>
    </ligand>
</feature>
<dbReference type="NCBIfam" id="NF003740">
    <property type="entry name" value="PRK05337.1"/>
    <property type="match status" value="1"/>
</dbReference>
<organism evidence="12 13">
    <name type="scientific">Halomonas citrativorans</name>
    <dbReference type="NCBI Taxonomy" id="2742612"/>
    <lineage>
        <taxon>Bacteria</taxon>
        <taxon>Pseudomonadati</taxon>
        <taxon>Pseudomonadota</taxon>
        <taxon>Gammaproteobacteria</taxon>
        <taxon>Oceanospirillales</taxon>
        <taxon>Halomonadaceae</taxon>
        <taxon>Halomonas</taxon>
    </lineage>
</organism>
<comment type="catalytic activity">
    <reaction evidence="1 10">
        <text>Hydrolysis of terminal non-reducing N-acetyl-D-hexosamine residues in N-acetyl-beta-D-hexosaminides.</text>
        <dbReference type="EC" id="3.2.1.52"/>
    </reaction>
</comment>
<feature type="domain" description="Glycoside hydrolase family 3 N-terminal" evidence="11">
    <location>
        <begin position="17"/>
        <end position="293"/>
    </location>
</feature>
<keyword evidence="7 10" id="KW-0326">Glycosidase</keyword>
<evidence type="ECO:0000256" key="7">
    <source>
        <dbReference type="ARBA" id="ARBA00023295"/>
    </source>
</evidence>
<evidence type="ECO:0000313" key="12">
    <source>
        <dbReference type="EMBL" id="SJN11770.1"/>
    </source>
</evidence>
<evidence type="ECO:0000256" key="8">
    <source>
        <dbReference type="ARBA" id="ARBA00023306"/>
    </source>
</evidence>
<gene>
    <name evidence="10" type="primary">nagZ</name>
    <name evidence="12" type="ORF">CZ787_06590</name>
</gene>
<dbReference type="GO" id="GO:0005737">
    <property type="term" value="C:cytoplasm"/>
    <property type="evidence" value="ECO:0007669"/>
    <property type="project" value="UniProtKB-SubCell"/>
</dbReference>
<dbReference type="GO" id="GO:0051301">
    <property type="term" value="P:cell division"/>
    <property type="evidence" value="ECO:0007669"/>
    <property type="project" value="UniProtKB-KW"/>
</dbReference>
<dbReference type="GO" id="GO:0004563">
    <property type="term" value="F:beta-N-acetylhexosaminidase activity"/>
    <property type="evidence" value="ECO:0007669"/>
    <property type="project" value="UniProtKB-UniRule"/>
</dbReference>
<dbReference type="Pfam" id="PF00933">
    <property type="entry name" value="Glyco_hydro_3"/>
    <property type="match status" value="1"/>
</dbReference>
<dbReference type="Gene3D" id="3.20.20.300">
    <property type="entry name" value="Glycoside hydrolase, family 3, N-terminal domain"/>
    <property type="match status" value="1"/>
</dbReference>
<evidence type="ECO:0000256" key="2">
    <source>
        <dbReference type="ARBA" id="ARBA00022490"/>
    </source>
</evidence>
<dbReference type="GO" id="GO:0008360">
    <property type="term" value="P:regulation of cell shape"/>
    <property type="evidence" value="ECO:0007669"/>
    <property type="project" value="UniProtKB-KW"/>
</dbReference>
<reference evidence="12 13" key="1">
    <citation type="submission" date="2017-02" db="EMBL/GenBank/DDBJ databases">
        <authorList>
            <person name="Dridi B."/>
        </authorList>
    </citation>
    <scope>NUCLEOTIDE SEQUENCE [LARGE SCALE GENOMIC DNA]</scope>
    <source>
        <strain evidence="12 13">JB380</strain>
    </source>
</reference>
<dbReference type="RefSeq" id="WP_087107363.1">
    <property type="nucleotide sequence ID" value="NZ_FUKM01000028.1"/>
</dbReference>
<comment type="similarity">
    <text evidence="10">Belongs to the glycosyl hydrolase 3 family. NagZ subfamily.</text>
</comment>
<dbReference type="GO" id="GO:0009254">
    <property type="term" value="P:peptidoglycan turnover"/>
    <property type="evidence" value="ECO:0007669"/>
    <property type="project" value="UniProtKB-UniRule"/>
</dbReference>
<protein>
    <recommendedName>
        <fullName evidence="10">Beta-hexosaminidase</fullName>
        <ecNumber evidence="10">3.2.1.52</ecNumber>
    </recommendedName>
    <alternativeName>
        <fullName evidence="10">Beta-N-acetylhexosaminidase</fullName>
    </alternativeName>
    <alternativeName>
        <fullName evidence="10">N-acetyl-beta-glucosaminidase</fullName>
    </alternativeName>
</protein>
<evidence type="ECO:0000256" key="5">
    <source>
        <dbReference type="ARBA" id="ARBA00022960"/>
    </source>
</evidence>
<dbReference type="EMBL" id="FUKM01000028">
    <property type="protein sequence ID" value="SJN11770.1"/>
    <property type="molecule type" value="Genomic_DNA"/>
</dbReference>
<dbReference type="SUPFAM" id="SSF51445">
    <property type="entry name" value="(Trans)glycosidases"/>
    <property type="match status" value="1"/>
</dbReference>
<dbReference type="InterPro" id="IPR050226">
    <property type="entry name" value="NagZ_Beta-hexosaminidase"/>
</dbReference>
<feature type="binding site" evidence="10">
    <location>
        <begin position="169"/>
        <end position="170"/>
    </location>
    <ligand>
        <name>substrate</name>
    </ligand>
</feature>
<dbReference type="InterPro" id="IPR017853">
    <property type="entry name" value="GH"/>
</dbReference>
<comment type="pathway">
    <text evidence="10">Cell wall biogenesis; peptidoglycan recycling.</text>
</comment>
<comment type="subcellular location">
    <subcellularLocation>
        <location evidence="10">Cytoplasm</location>
    </subcellularLocation>
</comment>
<evidence type="ECO:0000256" key="1">
    <source>
        <dbReference type="ARBA" id="ARBA00001231"/>
    </source>
</evidence>
<comment type="caution">
    <text evidence="12">The sequence shown here is derived from an EMBL/GenBank/DDBJ whole genome shotgun (WGS) entry which is preliminary data.</text>
</comment>
<name>A0A1R4HW34_9GAMM</name>
<dbReference type="HAMAP" id="MF_00364">
    <property type="entry name" value="NagZ"/>
    <property type="match status" value="1"/>
</dbReference>